<dbReference type="OrthoDB" id="5405951at2"/>
<keyword evidence="3" id="KW-1185">Reference proteome</keyword>
<feature type="domain" description="Inner membrane protein YgaP-like transmembrane" evidence="1">
    <location>
        <begin position="2"/>
        <end position="60"/>
    </location>
</feature>
<evidence type="ECO:0000313" key="2">
    <source>
        <dbReference type="EMBL" id="SDC56177.1"/>
    </source>
</evidence>
<name>A0A1G6MLR9_9BACI</name>
<reference evidence="3" key="1">
    <citation type="submission" date="2016-09" db="EMBL/GenBank/DDBJ databases">
        <authorList>
            <person name="Varghese N."/>
            <person name="Submissions S."/>
        </authorList>
    </citation>
    <scope>NUCLEOTIDE SEQUENCE [LARGE SCALE GENOMIC DNA]</scope>
    <source>
        <strain evidence="3">25nlg</strain>
    </source>
</reference>
<sequence length="68" mass="7862">MPNISRIQALCRMMMGLTLLAWAAARFTRRPYCPFSFIMALFGAQKTAEGTLRFCPLVALRKRCYERD</sequence>
<dbReference type="Pfam" id="PF11127">
    <property type="entry name" value="YgaP-like_TM"/>
    <property type="match status" value="1"/>
</dbReference>
<proteinExistence type="predicted"/>
<dbReference type="AlphaFoldDB" id="A0A1G6MLR9"/>
<evidence type="ECO:0000259" key="1">
    <source>
        <dbReference type="Pfam" id="PF11127"/>
    </source>
</evidence>
<organism evidence="2 3">
    <name type="scientific">Shouchella lonarensis</name>
    <dbReference type="NCBI Taxonomy" id="1464122"/>
    <lineage>
        <taxon>Bacteria</taxon>
        <taxon>Bacillati</taxon>
        <taxon>Bacillota</taxon>
        <taxon>Bacilli</taxon>
        <taxon>Bacillales</taxon>
        <taxon>Bacillaceae</taxon>
        <taxon>Shouchella</taxon>
    </lineage>
</organism>
<protein>
    <recommendedName>
        <fullName evidence="1">Inner membrane protein YgaP-like transmembrane domain-containing protein</fullName>
    </recommendedName>
</protein>
<evidence type="ECO:0000313" key="3">
    <source>
        <dbReference type="Proteomes" id="UP000242662"/>
    </source>
</evidence>
<dbReference type="EMBL" id="FMYM01000010">
    <property type="protein sequence ID" value="SDC56177.1"/>
    <property type="molecule type" value="Genomic_DNA"/>
</dbReference>
<gene>
    <name evidence="2" type="ORF">SAMN05421737_11062</name>
</gene>
<dbReference type="STRING" id="1464122.SAMN05421737_11062"/>
<dbReference type="InterPro" id="IPR021309">
    <property type="entry name" value="YgaP-like_TM"/>
</dbReference>
<accession>A0A1G6MLR9</accession>
<dbReference type="RefSeq" id="WP_090776357.1">
    <property type="nucleotide sequence ID" value="NZ_FMYM01000010.1"/>
</dbReference>
<dbReference type="Proteomes" id="UP000242662">
    <property type="component" value="Unassembled WGS sequence"/>
</dbReference>